<gene>
    <name evidence="2" type="ORF">SCBWM1_gp178</name>
</gene>
<evidence type="ECO:0000259" key="1">
    <source>
        <dbReference type="Pfam" id="PF04865"/>
    </source>
</evidence>
<evidence type="ECO:0000313" key="2">
    <source>
        <dbReference type="EMBL" id="ATW62862.1"/>
    </source>
</evidence>
<dbReference type="Proteomes" id="UP000274731">
    <property type="component" value="Segment"/>
</dbReference>
<organism evidence="2 3">
    <name type="scientific">Synechococcus phage S-CBWM1</name>
    <dbReference type="NCBI Taxonomy" id="2053653"/>
    <lineage>
        <taxon>Viruses</taxon>
        <taxon>Duplodnaviria</taxon>
        <taxon>Heunggongvirae</taxon>
        <taxon>Uroviricota</taxon>
        <taxon>Caudoviricetes</taxon>
        <taxon>Aokuangvirus</taxon>
        <taxon>Aokuangvirus SCBWM1</taxon>
    </lineage>
</organism>
<keyword evidence="3" id="KW-1185">Reference proteome</keyword>
<accession>A0A3G1L3V3</accession>
<dbReference type="EMBL" id="MG450654">
    <property type="protein sequence ID" value="ATW62862.1"/>
    <property type="molecule type" value="Genomic_DNA"/>
</dbReference>
<dbReference type="Pfam" id="PF04865">
    <property type="entry name" value="Baseplate_J"/>
    <property type="match status" value="1"/>
</dbReference>
<evidence type="ECO:0000313" key="3">
    <source>
        <dbReference type="Proteomes" id="UP000274731"/>
    </source>
</evidence>
<protein>
    <submittedName>
        <fullName evidence="2">Baseplate J-like protein</fullName>
    </submittedName>
</protein>
<reference evidence="2 3" key="1">
    <citation type="journal article" date="2018" name="Environ. Microbiol.">
        <title>Novel phage-host interactions and evolution as revealed by a cyanomyovirus isolated from an estuarine environment.</title>
        <authorList>
            <person name="Xu Y."/>
            <person name="Zhang R."/>
            <person name="Wang N."/>
            <person name="Cai L."/>
            <person name="Tong Y."/>
            <person name="Sun Q."/>
            <person name="Chen F."/>
            <person name="Jiao N."/>
        </authorList>
    </citation>
    <scope>NUCLEOTIDE SEQUENCE [LARGE SCALE GENOMIC DNA]</scope>
</reference>
<sequence length="928" mass="102233">MPRYAPLPAVSIDPRNEAQLVKEAAQRIYEASNGNLNDFSAGNPLSALLEGHAYAANEFLYWADQLPDKILIDWIGPFLGAMRRLGTPAVALLKLNFPPRTTPLFIPSGTEFSSDPNKTGGESLVFISTQDYTISPGDLSVSISVSSKYIGVKYNIPANTITSISSSGVISGATVTNPQPAAGGSDVETYEEVQERFLTLIRRRNPVSQFDWQEFFIDLFGLGTVTIVRPNQSERAGYNYELDQRAGNTRGGISFFVLGPGGVELSQEQINRAQRVLNFSVPVNLTPHLFPITLDEAHVKISLEVEEAGVYASDYKSASRNFRDKLFSILVPGGVFPVNSTPSVSDIEAAFNSSIQTEMRFKDPRVLGTTVYNTPVALTESTATHPQIYEFRVRENLLEEKDLVVVNDPNPIFYPVVAAFSPYSTKKGDQAQLENLSLKKIRSLEAGQYKKGDIVYYPSDTEEGLRVILENMTIPSSTKIPALIANGRISGLKTYSDWSSGNSYSIEDGGKYSPEIILYDYSEGEFIPNTSLAIPLRYRPGSLAWLTAKAFTLEEATNNLTGAKAEDLINPAITPKELRIGGDYTAGDWVYTPIIGSGPETADPYYHYTDVRAGATLKFAYVEADFTLSSTDNTIKDQFDSLVEAGTLTEIVVHNGDGGIPISSYRPRFQTGDYLEYRGVSGDPPEFFIATKPFTPSSNEVSDLLEEGVVIQVAKETAEYERFVQGVKSGELTSPHRMFSFFKGDQTLFRDADKIHVFVARENVTPLFDFSVYLANGVFEPISDSDPPSTEYVPFFQTSAQTRIEDLIVDENGKKFYRVIRAFSPTPEVIGPSGTSTTNRVEVEEFAGNLLRIVRRFDSSDRILSRMGEVSSLKLGVAEITIGSDSGRGLTQTYLWGNTDLITVEPELFWKGGDKPRTMEYGDGTLAL</sequence>
<name>A0A3G1L3V3_9CAUD</name>
<feature type="domain" description="Baseplate protein J-like barrel" evidence="1">
    <location>
        <begin position="101"/>
        <end position="184"/>
    </location>
</feature>
<dbReference type="InterPro" id="IPR006949">
    <property type="entry name" value="Barrel_Baseplate_J-like"/>
</dbReference>
<proteinExistence type="predicted"/>